<proteinExistence type="predicted"/>
<evidence type="ECO:0000259" key="7">
    <source>
        <dbReference type="Pfam" id="PF04357"/>
    </source>
</evidence>
<evidence type="ECO:0000256" key="1">
    <source>
        <dbReference type="ARBA" id="ARBA00004167"/>
    </source>
</evidence>
<dbReference type="Proteomes" id="UP000019760">
    <property type="component" value="Unassembled WGS sequence"/>
</dbReference>
<dbReference type="GO" id="GO:0097347">
    <property type="term" value="C:TAM protein secretion complex"/>
    <property type="evidence" value="ECO:0007669"/>
    <property type="project" value="TreeGrafter"/>
</dbReference>
<keyword evidence="9" id="KW-1185">Reference proteome</keyword>
<dbReference type="RefSeq" id="WP_239641614.1">
    <property type="nucleotide sequence ID" value="NZ_BAND01000036.1"/>
</dbReference>
<name>A0A023D4L7_ACIMT</name>
<evidence type="ECO:0000256" key="4">
    <source>
        <dbReference type="ARBA" id="ARBA00023136"/>
    </source>
</evidence>
<dbReference type="PANTHER" id="PTHR36985">
    <property type="entry name" value="TRANSLOCATION AND ASSEMBLY MODULE SUBUNIT TAMB"/>
    <property type="match status" value="1"/>
</dbReference>
<feature type="region of interest" description="Disordered" evidence="5">
    <location>
        <begin position="1"/>
        <end position="20"/>
    </location>
</feature>
<dbReference type="GO" id="GO:0009306">
    <property type="term" value="P:protein secretion"/>
    <property type="evidence" value="ECO:0007669"/>
    <property type="project" value="InterPro"/>
</dbReference>
<evidence type="ECO:0000313" key="8">
    <source>
        <dbReference type="EMBL" id="GAJ28741.1"/>
    </source>
</evidence>
<reference evidence="8 9" key="2">
    <citation type="journal article" date="2014" name="FEMS Microbiol. Lett.">
        <title>Draft genomic DNA sequence of the facultatively methylotrophic bacterium Acidomonas methanolica type strain MB58.</title>
        <authorList>
            <person name="Higashiura N."/>
            <person name="Hadano H."/>
            <person name="Hirakawa H."/>
            <person name="Matsutani M."/>
            <person name="Takabe S."/>
            <person name="Matsushita K."/>
            <person name="Azuma Y."/>
        </authorList>
    </citation>
    <scope>NUCLEOTIDE SEQUENCE [LARGE SCALE GENOMIC DNA]</scope>
    <source>
        <strain evidence="8 9">MB58</strain>
    </source>
</reference>
<feature type="transmembrane region" description="Helical" evidence="6">
    <location>
        <begin position="29"/>
        <end position="53"/>
    </location>
</feature>
<keyword evidence="2 6" id="KW-0812">Transmembrane</keyword>
<accession>A0A023D4L7</accession>
<dbReference type="PANTHER" id="PTHR36985:SF1">
    <property type="entry name" value="TRANSLOCATION AND ASSEMBLY MODULE SUBUNIT TAMB"/>
    <property type="match status" value="1"/>
</dbReference>
<comment type="caution">
    <text evidence="8">The sequence shown here is derived from an EMBL/GenBank/DDBJ whole genome shotgun (WGS) entry which is preliminary data.</text>
</comment>
<keyword evidence="3 6" id="KW-1133">Transmembrane helix</keyword>
<protein>
    <recommendedName>
        <fullName evidence="7">Translocation and assembly module TamB C-terminal domain-containing protein</fullName>
    </recommendedName>
</protein>
<feature type="domain" description="Translocation and assembly module TamB C-terminal" evidence="7">
    <location>
        <begin position="1059"/>
        <end position="1400"/>
    </location>
</feature>
<evidence type="ECO:0000313" key="9">
    <source>
        <dbReference type="Proteomes" id="UP000019760"/>
    </source>
</evidence>
<sequence length="1411" mass="143714">MPGMIHGPTGGPIGGTDDGKRPRRWRRRLIWLAALLIGVPVTLLAIAVAVLLIGANTGAGRRLIERETASVTGGMVALEGLRGRFPHNFRLDRIAVRDAKGVWLELDGLHLMWSPLALFGRNVSVHSLSADRLAVMRLPVSSSAPAASSPSGGSSPLHLRIIVDSLHVGRIEVAAPVAGIPAVFGLDGYLLLRDLATLLDGPSLAALPVAEIGVVLQRLDAPGSLKLYTATPKGAIDLHLAVTDGAGGFISSLTHLDALQPATLRLVLHGPLRATALDFGADAGPVQASVAGRVDLLGQSGALAVHAHAPAMTPVTGVTWDGLDFDADLRGSMKAPVGTGNLVIRSLSADGAGVGEVRARFDGTEGASAQDALVHLHAIAEGIRLPGSAPTVLAAAPLELDLRLRPGLPTLPVTLDVTHKLLHLAGQAALKPAPSGTMTLDLPDLAPLAAVGGVALKGHAGLRAAFAVPDQQAGAASLKLTGTLGVTGGMPAIMGLIGPSGTLALDVASRVLRPGAKDSAREIELRSVSVNGQSLTLTGQGMVELGTKTALRTDLALALSDLSKLSPSLRGDAALNLHAEGPLDDLAATAHLQSDFGAHDVPKGPLTLDAAFTHLPGHAEGTVKASGMLDRAPLALDAAVSRGADGVLHLGLNNLSWNSAAGHGTLILPPGAKVPLGTLDLEVKRLADFNALLGQRISGHLKLAETTTAASASTPPVVHLTLDGAFDSAQARVGGLALSGSVADPSGTPSLDLKIALAQLAAKGVSARAEARLKGPLSALDIAVQARAATLMGGPAAFDTALRLDLPGRKLALSRLNADVKGEKLRLLAGAAVSFGDRMGVDRLRLTLTPPRGAAASLDLGGTVKPALDVTARFQNVTPALARPFAPSLNAAGTLEGQARLTGSTTRPEGSITLRGRGLRMTQGVASSLPAASIDAQAQLHGGSARLDTTVKAGDEIALALRGTAPVSAQGALDLRATGHVDLSIADAVLGAQGISTSGQVALDLGIGGTASAPRATGSVSLRHATINDYAQGARLYDINGTIRAQGDSFAFEDFVAHAGQGTIGVGGTVGAFRPGLPVDLRVTAQNAQPVASDLLTARLNAAIRIHGQAMTRIDVDGKVTIPTATINIPNSLPASVPQLDVIRPGQKAPTPEETASQRVIGLDLTVISPGEFFVRGHGLDAVMSGKLHIGGTASEPAIDGGFDLRRGNFNLAGVNLNFTQGRVAFNGSGVSHKLDPTLNFRADRNVEGTLASLLVTGYASAPKIDFHSNPEEPRDQVLAMLLFGTTTAKLSTTQLAELAAAVAQLSGGSSFDPMGKLRSALGLDRLAVGGGSGVNNGGASVEAGKYVMKGVYVGAKQATSGSGTQAQVQVDLTRHLKLNTTVGTGGQVTGFTTPENDPGSSVGLGWGLNY</sequence>
<evidence type="ECO:0000256" key="2">
    <source>
        <dbReference type="ARBA" id="ARBA00022692"/>
    </source>
</evidence>
<keyword evidence="4 6" id="KW-0472">Membrane</keyword>
<gene>
    <name evidence="8" type="ORF">Amme_036_029</name>
</gene>
<dbReference type="InterPro" id="IPR007452">
    <property type="entry name" value="TamB_C"/>
</dbReference>
<comment type="subcellular location">
    <subcellularLocation>
        <location evidence="1">Membrane</location>
        <topology evidence="1">Single-pass membrane protein</topology>
    </subcellularLocation>
</comment>
<organism evidence="8 9">
    <name type="scientific">Acidomonas methanolica NBRC 104435</name>
    <dbReference type="NCBI Taxonomy" id="1231351"/>
    <lineage>
        <taxon>Bacteria</taxon>
        <taxon>Pseudomonadati</taxon>
        <taxon>Pseudomonadota</taxon>
        <taxon>Alphaproteobacteria</taxon>
        <taxon>Acetobacterales</taxon>
        <taxon>Acetobacteraceae</taxon>
        <taxon>Acidomonas</taxon>
    </lineage>
</organism>
<evidence type="ECO:0000256" key="6">
    <source>
        <dbReference type="SAM" id="Phobius"/>
    </source>
</evidence>
<dbReference type="GO" id="GO:0005886">
    <property type="term" value="C:plasma membrane"/>
    <property type="evidence" value="ECO:0007669"/>
    <property type="project" value="InterPro"/>
</dbReference>
<evidence type="ECO:0000256" key="3">
    <source>
        <dbReference type="ARBA" id="ARBA00022989"/>
    </source>
</evidence>
<reference evidence="9" key="1">
    <citation type="journal article" date="2014" name="FEMS Microbiol. Lett.">
        <title>Draft Genomic DNA Sequence of the Facultatively Methylotrophic Bacterium Acidomonas methanolica type strain MB58.</title>
        <authorList>
            <person name="Higashiura N."/>
            <person name="Hadano H."/>
            <person name="Hirakawa H."/>
            <person name="Matsutani M."/>
            <person name="Takabe S."/>
            <person name="Matsushita K."/>
            <person name="Azuma Y."/>
        </authorList>
    </citation>
    <scope>NUCLEOTIDE SEQUENCE [LARGE SCALE GENOMIC DNA]</scope>
    <source>
        <strain evidence="9">MB58</strain>
    </source>
</reference>
<feature type="region of interest" description="Disordered" evidence="5">
    <location>
        <begin position="1388"/>
        <end position="1411"/>
    </location>
</feature>
<dbReference type="Pfam" id="PF04357">
    <property type="entry name" value="TamB"/>
    <property type="match status" value="1"/>
</dbReference>
<dbReference type="EMBL" id="BAND01000036">
    <property type="protein sequence ID" value="GAJ28741.1"/>
    <property type="molecule type" value="Genomic_DNA"/>
</dbReference>
<evidence type="ECO:0000256" key="5">
    <source>
        <dbReference type="SAM" id="MobiDB-lite"/>
    </source>
</evidence>